<dbReference type="RefSeq" id="XP_005783277.1">
    <property type="nucleotide sequence ID" value="XM_005783220.1"/>
</dbReference>
<protein>
    <submittedName>
        <fullName evidence="2">Uncharacterized protein</fullName>
    </submittedName>
</protein>
<dbReference type="AlphaFoldDB" id="A0A0D3K513"/>
<reference evidence="2" key="2">
    <citation type="submission" date="2024-10" db="UniProtKB">
        <authorList>
            <consortium name="EnsemblProtists"/>
        </authorList>
    </citation>
    <scope>IDENTIFICATION</scope>
</reference>
<feature type="region of interest" description="Disordered" evidence="1">
    <location>
        <begin position="1"/>
        <end position="69"/>
    </location>
</feature>
<evidence type="ECO:0000256" key="1">
    <source>
        <dbReference type="SAM" id="MobiDB-lite"/>
    </source>
</evidence>
<dbReference type="Proteomes" id="UP000013827">
    <property type="component" value="Unassembled WGS sequence"/>
</dbReference>
<feature type="compositionally biased region" description="Basic and acidic residues" evidence="1">
    <location>
        <begin position="51"/>
        <end position="69"/>
    </location>
</feature>
<keyword evidence="3" id="KW-1185">Reference proteome</keyword>
<proteinExistence type="predicted"/>
<dbReference type="EnsemblProtists" id="EOD30848">
    <property type="protein sequence ID" value="EOD30848"/>
    <property type="gene ID" value="EMIHUDRAFT_373557"/>
</dbReference>
<dbReference type="PaxDb" id="2903-EOD30848"/>
<reference evidence="3" key="1">
    <citation type="journal article" date="2013" name="Nature">
        <title>Pan genome of the phytoplankton Emiliania underpins its global distribution.</title>
        <authorList>
            <person name="Read B.A."/>
            <person name="Kegel J."/>
            <person name="Klute M.J."/>
            <person name="Kuo A."/>
            <person name="Lefebvre S.C."/>
            <person name="Maumus F."/>
            <person name="Mayer C."/>
            <person name="Miller J."/>
            <person name="Monier A."/>
            <person name="Salamov A."/>
            <person name="Young J."/>
            <person name="Aguilar M."/>
            <person name="Claverie J.M."/>
            <person name="Frickenhaus S."/>
            <person name="Gonzalez K."/>
            <person name="Herman E.K."/>
            <person name="Lin Y.C."/>
            <person name="Napier J."/>
            <person name="Ogata H."/>
            <person name="Sarno A.F."/>
            <person name="Shmutz J."/>
            <person name="Schroeder D."/>
            <person name="de Vargas C."/>
            <person name="Verret F."/>
            <person name="von Dassow P."/>
            <person name="Valentin K."/>
            <person name="Van de Peer Y."/>
            <person name="Wheeler G."/>
            <person name="Dacks J.B."/>
            <person name="Delwiche C.F."/>
            <person name="Dyhrman S.T."/>
            <person name="Glockner G."/>
            <person name="John U."/>
            <person name="Richards T."/>
            <person name="Worden A.Z."/>
            <person name="Zhang X."/>
            <person name="Grigoriev I.V."/>
            <person name="Allen A.E."/>
            <person name="Bidle K."/>
            <person name="Borodovsky M."/>
            <person name="Bowler C."/>
            <person name="Brownlee C."/>
            <person name="Cock J.M."/>
            <person name="Elias M."/>
            <person name="Gladyshev V.N."/>
            <person name="Groth M."/>
            <person name="Guda C."/>
            <person name="Hadaegh A."/>
            <person name="Iglesias-Rodriguez M.D."/>
            <person name="Jenkins J."/>
            <person name="Jones B.M."/>
            <person name="Lawson T."/>
            <person name="Leese F."/>
            <person name="Lindquist E."/>
            <person name="Lobanov A."/>
            <person name="Lomsadze A."/>
            <person name="Malik S.B."/>
            <person name="Marsh M.E."/>
            <person name="Mackinder L."/>
            <person name="Mock T."/>
            <person name="Mueller-Roeber B."/>
            <person name="Pagarete A."/>
            <person name="Parker M."/>
            <person name="Probert I."/>
            <person name="Quesneville H."/>
            <person name="Raines C."/>
            <person name="Rensing S.A."/>
            <person name="Riano-Pachon D.M."/>
            <person name="Richier S."/>
            <person name="Rokitta S."/>
            <person name="Shiraiwa Y."/>
            <person name="Soanes D.M."/>
            <person name="van der Giezen M."/>
            <person name="Wahlund T.M."/>
            <person name="Williams B."/>
            <person name="Wilson W."/>
            <person name="Wolfe G."/>
            <person name="Wurch L.L."/>
        </authorList>
    </citation>
    <scope>NUCLEOTIDE SEQUENCE</scope>
</reference>
<accession>A0A0D3K513</accession>
<feature type="compositionally biased region" description="Low complexity" evidence="1">
    <location>
        <begin position="20"/>
        <end position="35"/>
    </location>
</feature>
<dbReference type="KEGG" id="ehx:EMIHUDRAFT_373557"/>
<dbReference type="HOGENOM" id="CLU_2783749_0_0_1"/>
<sequence length="69" mass="7839">MPLSAQKQRERRAARRAAEAQDAARGQRNRPAPSQSRPPPLRLLPCAPLDVGREDRFPLGTRLREDRAR</sequence>
<organism evidence="2 3">
    <name type="scientific">Emiliania huxleyi (strain CCMP1516)</name>
    <dbReference type="NCBI Taxonomy" id="280463"/>
    <lineage>
        <taxon>Eukaryota</taxon>
        <taxon>Haptista</taxon>
        <taxon>Haptophyta</taxon>
        <taxon>Prymnesiophyceae</taxon>
        <taxon>Isochrysidales</taxon>
        <taxon>Noelaerhabdaceae</taxon>
        <taxon>Emiliania</taxon>
    </lineage>
</organism>
<dbReference type="GeneID" id="17276122"/>
<evidence type="ECO:0000313" key="3">
    <source>
        <dbReference type="Proteomes" id="UP000013827"/>
    </source>
</evidence>
<evidence type="ECO:0000313" key="2">
    <source>
        <dbReference type="EnsemblProtists" id="EOD30848"/>
    </source>
</evidence>
<name>A0A0D3K513_EMIH1</name>